<evidence type="ECO:0000313" key="2">
    <source>
        <dbReference type="Proteomes" id="UP000250434"/>
    </source>
</evidence>
<proteinExistence type="predicted"/>
<reference evidence="1 2" key="1">
    <citation type="submission" date="2016-04" db="EMBL/GenBank/DDBJ databases">
        <title>Complete genome sequence and analysis of deep-sea sediment isolate, Amycolatopsis sp. WP1.</title>
        <authorList>
            <person name="Wang H."/>
            <person name="Chen S."/>
            <person name="Wu Q."/>
        </authorList>
    </citation>
    <scope>NUCLEOTIDE SEQUENCE [LARGE SCALE GENOMIC DNA]</scope>
    <source>
        <strain evidence="1 2">WP1</strain>
    </source>
</reference>
<keyword evidence="2" id="KW-1185">Reference proteome</keyword>
<protein>
    <submittedName>
        <fullName evidence="1">Uncharacterized protein</fullName>
    </submittedName>
</protein>
<dbReference type="GO" id="GO:0003677">
    <property type="term" value="F:DNA binding"/>
    <property type="evidence" value="ECO:0007669"/>
    <property type="project" value="InterPro"/>
</dbReference>
<sequence>MSHLRGLAQFFVVPANYFTDDDAYAKVKARLTGGGHASPDQLLTSMIPNFASLSVASQALMRSMLPLVTQWDRERAAG</sequence>
<dbReference type="AlphaFoldDB" id="A0A344L5B3"/>
<dbReference type="InterPro" id="IPR010982">
    <property type="entry name" value="Lambda_DNA-bd_dom_sf"/>
</dbReference>
<dbReference type="Proteomes" id="UP000250434">
    <property type="component" value="Chromosome"/>
</dbReference>
<evidence type="ECO:0000313" key="1">
    <source>
        <dbReference type="EMBL" id="AXB43237.1"/>
    </source>
</evidence>
<dbReference type="KEGG" id="aab:A4R43_12315"/>
<dbReference type="Gene3D" id="1.10.260.40">
    <property type="entry name" value="lambda repressor-like DNA-binding domains"/>
    <property type="match status" value="1"/>
</dbReference>
<accession>A0A344L5B3</accession>
<name>A0A344L5B3_9PSEU</name>
<organism evidence="1 2">
    <name type="scientific">Amycolatopsis albispora</name>
    <dbReference type="NCBI Taxonomy" id="1804986"/>
    <lineage>
        <taxon>Bacteria</taxon>
        <taxon>Bacillati</taxon>
        <taxon>Actinomycetota</taxon>
        <taxon>Actinomycetes</taxon>
        <taxon>Pseudonocardiales</taxon>
        <taxon>Pseudonocardiaceae</taxon>
        <taxon>Amycolatopsis</taxon>
    </lineage>
</organism>
<gene>
    <name evidence="1" type="ORF">A4R43_12315</name>
</gene>
<dbReference type="EMBL" id="CP015163">
    <property type="protein sequence ID" value="AXB43237.1"/>
    <property type="molecule type" value="Genomic_DNA"/>
</dbReference>